<feature type="compositionally biased region" description="Basic residues" evidence="7">
    <location>
        <begin position="516"/>
        <end position="533"/>
    </location>
</feature>
<dbReference type="InterPro" id="IPR001223">
    <property type="entry name" value="Glyco_hydro18_cat"/>
</dbReference>
<keyword evidence="3 6" id="KW-0378">Hydrolase</keyword>
<feature type="compositionally biased region" description="Basic and acidic residues" evidence="7">
    <location>
        <begin position="557"/>
        <end position="568"/>
    </location>
</feature>
<keyword evidence="4" id="KW-1015">Disulfide bond</keyword>
<evidence type="ECO:0000256" key="3">
    <source>
        <dbReference type="ARBA" id="ARBA00022801"/>
    </source>
</evidence>
<dbReference type="InterPro" id="IPR011583">
    <property type="entry name" value="Chitinase_II/V-like_cat"/>
</dbReference>
<feature type="domain" description="GH18" evidence="10">
    <location>
        <begin position="21"/>
        <end position="396"/>
    </location>
</feature>
<dbReference type="GO" id="GO:0005975">
    <property type="term" value="P:carbohydrate metabolic process"/>
    <property type="evidence" value="ECO:0007669"/>
    <property type="project" value="InterPro"/>
</dbReference>
<dbReference type="PANTHER" id="PTHR11177">
    <property type="entry name" value="CHITINASE"/>
    <property type="match status" value="1"/>
</dbReference>
<dbReference type="PANTHER" id="PTHR11177:SF317">
    <property type="entry name" value="CHITINASE 12-RELATED"/>
    <property type="match status" value="1"/>
</dbReference>
<dbReference type="SUPFAM" id="SSF54556">
    <property type="entry name" value="Chitinase insertion domain"/>
    <property type="match status" value="1"/>
</dbReference>
<evidence type="ECO:0000259" key="9">
    <source>
        <dbReference type="PROSITE" id="PS50940"/>
    </source>
</evidence>
<dbReference type="VEuPathDB" id="VectorBase:BGLB031026"/>
<dbReference type="Pfam" id="PF00704">
    <property type="entry name" value="Glyco_hydro_18"/>
    <property type="match status" value="1"/>
</dbReference>
<dbReference type="InterPro" id="IPR050314">
    <property type="entry name" value="Glycosyl_Hydrlase_18"/>
</dbReference>
<dbReference type="InterPro" id="IPR029070">
    <property type="entry name" value="Chitinase_insertion_sf"/>
</dbReference>
<dbReference type="GO" id="GO:0004568">
    <property type="term" value="F:chitinase activity"/>
    <property type="evidence" value="ECO:0007669"/>
    <property type="project" value="UniProtKB-ARBA"/>
</dbReference>
<feature type="chain" id="PRO_5012587198" evidence="8">
    <location>
        <begin position="21"/>
        <end position="693"/>
    </location>
</feature>
<evidence type="ECO:0000256" key="2">
    <source>
        <dbReference type="ARBA" id="ARBA00022669"/>
    </source>
</evidence>
<evidence type="ECO:0000256" key="7">
    <source>
        <dbReference type="SAM" id="MobiDB-lite"/>
    </source>
</evidence>
<sequence>MKGLVLALAIFCSLGYVAVGKHVFCYYSSFAYKRHSIGNFLPEDINPYLCSHIIYAFVDISKDGTDLKPGNKNDHGPNGLYARTLALKEKNPSLKVLLAVGGWNIGSEPFVPMIRDEHTRNTWIQNVVKYVRKHGFDGFDMDWEFPATRGSPPEDKYRFTLLMKGLYEAFEEEAKESGKEKLLLTIAAASGTYYIDQSYEPSKIIQYIDYMFLMTYNYHGQWEKWTGHHSGLYPHKDDPKTGEKSQLYQEWSIDYWLNVGISKDKLVVGIPTYGMTYTLADPEDHGVRAPAVGGGHKGEYTRETGILAYYEICKNLQDEGWKSEWIDEQSVPYAYGGDQWAGYEDKKSISIKASNILKRDLAGAFVWSVEMDDFGNVCGQGNYPLLSTITESIGGSSVARPAAAHPEFKIDTRPRPDAPLEDWAEPNSVTSSPAKGTWKKGKKIAAAANNKKAEVVTTAPPPTSAENQESTSESQEKLKVRPWTQSRKMSKWRPLSEKKAPTSLPQTSGTTGSPSKRLRYLWRKKFVRNHKAAPQKQKESDDTTSWQTTKWWSSSPPDKKSPDSKESSESVASSQDSAEAVNHAQQHHPQEKNHVVRTAAHEHAEEPKSNSPAASSHHGSSEGVDEEMDERLNICREKGMGTYADPFSCDHFIICMAGSWSDVPPHVMACPPGTKYDEQLKICNYAFNVHCHH</sequence>
<keyword evidence="5 6" id="KW-0326">Glycosidase</keyword>
<feature type="compositionally biased region" description="Polar residues" evidence="7">
    <location>
        <begin position="609"/>
        <end position="618"/>
    </location>
</feature>
<feature type="region of interest" description="Disordered" evidence="7">
    <location>
        <begin position="397"/>
        <end position="628"/>
    </location>
</feature>
<protein>
    <submittedName>
        <fullName evidence="11">Uncharacterized protein</fullName>
    </submittedName>
</protein>
<dbReference type="STRING" id="6526.A0A2C9LH20"/>
<proteinExistence type="inferred from homology"/>
<dbReference type="PROSITE" id="PS51910">
    <property type="entry name" value="GH18_2"/>
    <property type="match status" value="1"/>
</dbReference>
<feature type="domain" description="Chitin-binding type-2" evidence="9">
    <location>
        <begin position="632"/>
        <end position="693"/>
    </location>
</feature>
<dbReference type="CDD" id="cd02872">
    <property type="entry name" value="GH18_chitolectin_chitotriosidase"/>
    <property type="match status" value="1"/>
</dbReference>
<dbReference type="PROSITE" id="PS50940">
    <property type="entry name" value="CHIT_BIND_II"/>
    <property type="match status" value="1"/>
</dbReference>
<dbReference type="SMART" id="SM00636">
    <property type="entry name" value="Glyco_18"/>
    <property type="match status" value="1"/>
</dbReference>
<feature type="signal peptide" evidence="8">
    <location>
        <begin position="1"/>
        <end position="20"/>
    </location>
</feature>
<feature type="compositionally biased region" description="Basic and acidic residues" evidence="7">
    <location>
        <begin position="588"/>
        <end position="608"/>
    </location>
</feature>
<organism evidence="11 12">
    <name type="scientific">Biomphalaria glabrata</name>
    <name type="common">Bloodfluke planorb</name>
    <name type="synonym">Freshwater snail</name>
    <dbReference type="NCBI Taxonomy" id="6526"/>
    <lineage>
        <taxon>Eukaryota</taxon>
        <taxon>Metazoa</taxon>
        <taxon>Spiralia</taxon>
        <taxon>Lophotrochozoa</taxon>
        <taxon>Mollusca</taxon>
        <taxon>Gastropoda</taxon>
        <taxon>Heterobranchia</taxon>
        <taxon>Euthyneura</taxon>
        <taxon>Panpulmonata</taxon>
        <taxon>Hygrophila</taxon>
        <taxon>Lymnaeoidea</taxon>
        <taxon>Planorbidae</taxon>
        <taxon>Biomphalaria</taxon>
    </lineage>
</organism>
<evidence type="ECO:0000256" key="8">
    <source>
        <dbReference type="SAM" id="SignalP"/>
    </source>
</evidence>
<dbReference type="KEGG" id="bgt:106055539"/>
<name>A0A2C9LH20_BIOGL</name>
<dbReference type="GO" id="GO:0008061">
    <property type="term" value="F:chitin binding"/>
    <property type="evidence" value="ECO:0007669"/>
    <property type="project" value="UniProtKB-KW"/>
</dbReference>
<dbReference type="InterPro" id="IPR001579">
    <property type="entry name" value="Glyco_hydro_18_chit_AS"/>
</dbReference>
<dbReference type="GO" id="GO:0005576">
    <property type="term" value="C:extracellular region"/>
    <property type="evidence" value="ECO:0007669"/>
    <property type="project" value="InterPro"/>
</dbReference>
<reference evidence="11" key="1">
    <citation type="submission" date="2020-05" db="UniProtKB">
        <authorList>
            <consortium name="EnsemblMetazoa"/>
        </authorList>
    </citation>
    <scope>IDENTIFICATION</scope>
    <source>
        <strain evidence="11">BB02</strain>
    </source>
</reference>
<dbReference type="SUPFAM" id="SSF51445">
    <property type="entry name" value="(Trans)glycosidases"/>
    <property type="match status" value="1"/>
</dbReference>
<dbReference type="Gene3D" id="2.170.140.10">
    <property type="entry name" value="Chitin binding domain"/>
    <property type="match status" value="1"/>
</dbReference>
<feature type="compositionally biased region" description="Basic and acidic residues" evidence="7">
    <location>
        <begin position="406"/>
        <end position="418"/>
    </location>
</feature>
<dbReference type="VEuPathDB" id="VectorBase:BGLAX_037894"/>
<evidence type="ECO:0000313" key="11">
    <source>
        <dbReference type="EnsemblMetazoa" id="BGLB031026-PA"/>
    </source>
</evidence>
<dbReference type="FunFam" id="3.10.50.10:FF:000001">
    <property type="entry name" value="Chitinase 3-like 1"/>
    <property type="match status" value="1"/>
</dbReference>
<dbReference type="PROSITE" id="PS01095">
    <property type="entry name" value="GH18_1"/>
    <property type="match status" value="1"/>
</dbReference>
<dbReference type="Pfam" id="PF01607">
    <property type="entry name" value="CBM_14"/>
    <property type="match status" value="1"/>
</dbReference>
<evidence type="ECO:0000256" key="6">
    <source>
        <dbReference type="RuleBase" id="RU000489"/>
    </source>
</evidence>
<evidence type="ECO:0000256" key="4">
    <source>
        <dbReference type="ARBA" id="ARBA00023157"/>
    </source>
</evidence>
<dbReference type="SUPFAM" id="SSF57625">
    <property type="entry name" value="Invertebrate chitin-binding proteins"/>
    <property type="match status" value="1"/>
</dbReference>
<dbReference type="Gene3D" id="3.10.50.10">
    <property type="match status" value="1"/>
</dbReference>
<dbReference type="Gene3D" id="3.20.20.80">
    <property type="entry name" value="Glycosidases"/>
    <property type="match status" value="1"/>
</dbReference>
<dbReference type="SMART" id="SM00494">
    <property type="entry name" value="ChtBD2"/>
    <property type="match status" value="1"/>
</dbReference>
<evidence type="ECO:0000256" key="1">
    <source>
        <dbReference type="ARBA" id="ARBA00009121"/>
    </source>
</evidence>
<dbReference type="EnsemblMetazoa" id="BGLB031026-RA">
    <property type="protein sequence ID" value="BGLB031026-PA"/>
    <property type="gene ID" value="BGLB031026"/>
</dbReference>
<feature type="compositionally biased region" description="Low complexity" evidence="7">
    <location>
        <begin position="569"/>
        <end position="580"/>
    </location>
</feature>
<evidence type="ECO:0000313" key="12">
    <source>
        <dbReference type="Proteomes" id="UP000076420"/>
    </source>
</evidence>
<comment type="similarity">
    <text evidence="1">Belongs to the glycosyl hydrolase 18 family. Chitinase class II subfamily.</text>
</comment>
<feature type="compositionally biased region" description="Polar residues" evidence="7">
    <location>
        <begin position="464"/>
        <end position="473"/>
    </location>
</feature>
<dbReference type="InterPro" id="IPR002557">
    <property type="entry name" value="Chitin-bd_dom"/>
</dbReference>
<dbReference type="InterPro" id="IPR036508">
    <property type="entry name" value="Chitin-bd_dom_sf"/>
</dbReference>
<dbReference type="Proteomes" id="UP000076420">
    <property type="component" value="Unassembled WGS sequence"/>
</dbReference>
<dbReference type="AlphaFoldDB" id="A0A2C9LH20"/>
<accession>A0A2C9LH20</accession>
<dbReference type="OrthoDB" id="6130020at2759"/>
<evidence type="ECO:0000256" key="5">
    <source>
        <dbReference type="ARBA" id="ARBA00023295"/>
    </source>
</evidence>
<dbReference type="GO" id="GO:0006032">
    <property type="term" value="P:chitin catabolic process"/>
    <property type="evidence" value="ECO:0007669"/>
    <property type="project" value="UniProtKB-ARBA"/>
</dbReference>
<evidence type="ECO:0000259" key="10">
    <source>
        <dbReference type="PROSITE" id="PS51910"/>
    </source>
</evidence>
<feature type="compositionally biased region" description="Low complexity" evidence="7">
    <location>
        <begin position="543"/>
        <end position="556"/>
    </location>
</feature>
<feature type="compositionally biased region" description="Polar residues" evidence="7">
    <location>
        <begin position="503"/>
        <end position="514"/>
    </location>
</feature>
<gene>
    <name evidence="11" type="primary">106055539</name>
</gene>
<keyword evidence="8" id="KW-0732">Signal</keyword>
<dbReference type="InterPro" id="IPR017853">
    <property type="entry name" value="GH"/>
</dbReference>
<keyword evidence="2" id="KW-0147">Chitin-binding</keyword>